<gene>
    <name evidence="7" type="primary">mltG</name>
    <name evidence="8" type="ORF">A7sIIA15_03380</name>
</gene>
<dbReference type="InterPro" id="IPR003770">
    <property type="entry name" value="MLTG-like"/>
</dbReference>
<dbReference type="Pfam" id="PF02618">
    <property type="entry name" value="YceG"/>
    <property type="match status" value="1"/>
</dbReference>
<dbReference type="PANTHER" id="PTHR30518">
    <property type="entry name" value="ENDOLYTIC MUREIN TRANSGLYCOSYLASE"/>
    <property type="match status" value="1"/>
</dbReference>
<dbReference type="EMBL" id="CP016776">
    <property type="protein sequence ID" value="ASY19920.1"/>
    <property type="molecule type" value="Genomic_DNA"/>
</dbReference>
<dbReference type="GO" id="GO:0008932">
    <property type="term" value="F:lytic endotransglycosylase activity"/>
    <property type="evidence" value="ECO:0007669"/>
    <property type="project" value="UniProtKB-UniRule"/>
</dbReference>
<feature type="site" description="Important for catalytic activity" evidence="7">
    <location>
        <position position="222"/>
    </location>
</feature>
<evidence type="ECO:0000256" key="5">
    <source>
        <dbReference type="ARBA" id="ARBA00023239"/>
    </source>
</evidence>
<keyword evidence="1 7" id="KW-1003">Cell membrane</keyword>
<evidence type="ECO:0000256" key="1">
    <source>
        <dbReference type="ARBA" id="ARBA00022475"/>
    </source>
</evidence>
<dbReference type="GO" id="GO:0071555">
    <property type="term" value="P:cell wall organization"/>
    <property type="evidence" value="ECO:0007669"/>
    <property type="project" value="UniProtKB-KW"/>
</dbReference>
<keyword evidence="4 7" id="KW-0472">Membrane</keyword>
<evidence type="ECO:0000256" key="6">
    <source>
        <dbReference type="ARBA" id="ARBA00023316"/>
    </source>
</evidence>
<proteinExistence type="inferred from homology"/>
<dbReference type="Proteomes" id="UP000217186">
    <property type="component" value="Chromosome"/>
</dbReference>
<dbReference type="EC" id="4.2.2.29" evidence="7"/>
<evidence type="ECO:0000313" key="8">
    <source>
        <dbReference type="EMBL" id="ASY19920.1"/>
    </source>
</evidence>
<keyword evidence="6 7" id="KW-0961">Cell wall biogenesis/degradation</keyword>
<reference evidence="8 9" key="1">
    <citation type="submission" date="2016-07" db="EMBL/GenBank/DDBJ databases">
        <title>High microdiversification within the ubiquitous acI lineage of Actinobacteria.</title>
        <authorList>
            <person name="Neuenschwander S.M."/>
            <person name="Salcher M."/>
            <person name="Ghai R."/>
            <person name="Pernthaler J."/>
        </authorList>
    </citation>
    <scope>NUCLEOTIDE SEQUENCE [LARGE SCALE GENOMIC DNA]</scope>
    <source>
        <strain evidence="8">MMS-IIA-15</strain>
    </source>
</reference>
<evidence type="ECO:0000313" key="9">
    <source>
        <dbReference type="Proteomes" id="UP000217186"/>
    </source>
</evidence>
<organism evidence="8 9">
    <name type="scientific">Candidatus Planktophila vernalis</name>
    <dbReference type="NCBI Taxonomy" id="1884907"/>
    <lineage>
        <taxon>Bacteria</taxon>
        <taxon>Bacillati</taxon>
        <taxon>Actinomycetota</taxon>
        <taxon>Actinomycetes</taxon>
        <taxon>Candidatus Nanopelagicales</taxon>
        <taxon>Candidatus Nanopelagicaceae</taxon>
        <taxon>Candidatus Planktophila</taxon>
    </lineage>
</organism>
<sequence length="343" mass="37195">MKIFNNPLIRVVSAFLFVALLSLSIHTVRSNISSAPDFPTAKIEANSPVVVVEIPAGASGSEVGQILYENKVTKSALAYFRAAVADPRSAQVAPGAHELNLGISARQALAQLLDPARIPNLIKVFEGGWKSEVIDSLLKYGFTKKDIDTAFKKIVLPSGFSNAEGLLFPAQYSFPVGTSALEAVQAMVNRFSDEAMGQELLAAKGKYSPAQLLTIASLIQAEGGAGDFYKVSRVIRNRLEISMPLQLDATVHYVKKLRGEIFLSTNSTLIKSPYNTYRNYGLPPSPIGNPGSEAIAAALKPADGDWLYFITVAPGDTRFTRSHDEFLTWKALFVKNRKAGVFK</sequence>
<keyword evidence="5 7" id="KW-0456">Lyase</keyword>
<dbReference type="OrthoDB" id="9814591at2"/>
<keyword evidence="2 7" id="KW-0812">Transmembrane</keyword>
<evidence type="ECO:0000256" key="7">
    <source>
        <dbReference type="HAMAP-Rule" id="MF_02065"/>
    </source>
</evidence>
<keyword evidence="3 7" id="KW-1133">Transmembrane helix</keyword>
<name>A0A249KSY3_9ACTN</name>
<accession>A0A249KSY3</accession>
<evidence type="ECO:0000256" key="3">
    <source>
        <dbReference type="ARBA" id="ARBA00022989"/>
    </source>
</evidence>
<evidence type="ECO:0000256" key="2">
    <source>
        <dbReference type="ARBA" id="ARBA00022692"/>
    </source>
</evidence>
<dbReference type="RefSeq" id="WP_095685794.1">
    <property type="nucleotide sequence ID" value="NZ_CP016776.1"/>
</dbReference>
<comment type="function">
    <text evidence="7">Functions as a peptidoglycan terminase that cleaves nascent peptidoglycan strands endolytically to terminate their elongation.</text>
</comment>
<dbReference type="GO" id="GO:0005886">
    <property type="term" value="C:plasma membrane"/>
    <property type="evidence" value="ECO:0007669"/>
    <property type="project" value="UniProtKB-UniRule"/>
</dbReference>
<keyword evidence="9" id="KW-1185">Reference proteome</keyword>
<dbReference type="PANTHER" id="PTHR30518:SF2">
    <property type="entry name" value="ENDOLYTIC MUREIN TRANSGLYCOSYLASE"/>
    <property type="match status" value="1"/>
</dbReference>
<comment type="similarity">
    <text evidence="7">Belongs to the transglycosylase MltG family.</text>
</comment>
<comment type="catalytic activity">
    <reaction evidence="7">
        <text>a peptidoglycan chain = a peptidoglycan chain with N-acetyl-1,6-anhydromuramyl-[peptide] at the reducing end + a peptidoglycan chain with N-acetylglucosamine at the non-reducing end.</text>
        <dbReference type="EC" id="4.2.2.29"/>
    </reaction>
</comment>
<dbReference type="KEGG" id="pvn:A7sIIA15_03380"/>
<dbReference type="GO" id="GO:0009252">
    <property type="term" value="P:peptidoglycan biosynthetic process"/>
    <property type="evidence" value="ECO:0007669"/>
    <property type="project" value="UniProtKB-UniRule"/>
</dbReference>
<dbReference type="HAMAP" id="MF_02065">
    <property type="entry name" value="MltG"/>
    <property type="match status" value="1"/>
</dbReference>
<dbReference type="Gene3D" id="3.30.1490.480">
    <property type="entry name" value="Endolytic murein transglycosylase"/>
    <property type="match status" value="1"/>
</dbReference>
<dbReference type="NCBIfam" id="TIGR00247">
    <property type="entry name" value="endolytic transglycosylase MltG"/>
    <property type="match status" value="1"/>
</dbReference>
<evidence type="ECO:0000256" key="4">
    <source>
        <dbReference type="ARBA" id="ARBA00023136"/>
    </source>
</evidence>
<dbReference type="AlphaFoldDB" id="A0A249KSY3"/>
<protein>
    <recommendedName>
        <fullName evidence="7">Endolytic murein transglycosylase</fullName>
        <ecNumber evidence="7">4.2.2.29</ecNumber>
    </recommendedName>
    <alternativeName>
        <fullName evidence="7">Peptidoglycan lytic transglycosylase</fullName>
    </alternativeName>
    <alternativeName>
        <fullName evidence="7">Peptidoglycan polymerization terminase</fullName>
    </alternativeName>
</protein>